<feature type="non-terminal residue" evidence="2">
    <location>
        <position position="1"/>
    </location>
</feature>
<reference evidence="2 3" key="1">
    <citation type="journal article" date="2012" name="Genome Biol.">
        <title>Genome and low-iron response of an oceanic diatom adapted to chronic iron limitation.</title>
        <authorList>
            <person name="Lommer M."/>
            <person name="Specht M."/>
            <person name="Roy A.S."/>
            <person name="Kraemer L."/>
            <person name="Andreson R."/>
            <person name="Gutowska M.A."/>
            <person name="Wolf J."/>
            <person name="Bergner S.V."/>
            <person name="Schilhabel M.B."/>
            <person name="Klostermeier U.C."/>
            <person name="Beiko R.G."/>
            <person name="Rosenstiel P."/>
            <person name="Hippler M."/>
            <person name="Laroche J."/>
        </authorList>
    </citation>
    <scope>NUCLEOTIDE SEQUENCE [LARGE SCALE GENOMIC DNA]</scope>
    <source>
        <strain evidence="2 3">CCMP1005</strain>
    </source>
</reference>
<dbReference type="Proteomes" id="UP000266841">
    <property type="component" value="Unassembled WGS sequence"/>
</dbReference>
<name>K0RUX1_THAOC</name>
<dbReference type="AlphaFoldDB" id="K0RUX1"/>
<feature type="compositionally biased region" description="Low complexity" evidence="1">
    <location>
        <begin position="19"/>
        <end position="32"/>
    </location>
</feature>
<feature type="compositionally biased region" description="Basic and acidic residues" evidence="1">
    <location>
        <begin position="35"/>
        <end position="46"/>
    </location>
</feature>
<dbReference type="EMBL" id="AGNL01032182">
    <property type="protein sequence ID" value="EJK56189.1"/>
    <property type="molecule type" value="Genomic_DNA"/>
</dbReference>
<evidence type="ECO:0000313" key="2">
    <source>
        <dbReference type="EMBL" id="EJK56189.1"/>
    </source>
</evidence>
<organism evidence="2 3">
    <name type="scientific">Thalassiosira oceanica</name>
    <name type="common">Marine diatom</name>
    <dbReference type="NCBI Taxonomy" id="159749"/>
    <lineage>
        <taxon>Eukaryota</taxon>
        <taxon>Sar</taxon>
        <taxon>Stramenopiles</taxon>
        <taxon>Ochrophyta</taxon>
        <taxon>Bacillariophyta</taxon>
        <taxon>Coscinodiscophyceae</taxon>
        <taxon>Thalassiosirophycidae</taxon>
        <taxon>Thalassiosirales</taxon>
        <taxon>Thalassiosiraceae</taxon>
        <taxon>Thalassiosira</taxon>
    </lineage>
</organism>
<sequence length="305" mass="32490">PEGASWTPPQDFDFWGGISPDRLLQPPLSSPLGGTRRDPTHFKQTDHQVGQPDSSRPAVPTESSSTSSPHAALTGDSRFDPKPWSSIKMGAVCFDWLVAAVSAMGGREMSCLNHGRAANLKVCPSTATHSHVRNQNLVGRLGATYWASVPYVSISSVVSLLVARHKESASDSSAVKCKSLQSKRRRGAGPTDSSVRTSCDRAVVASTLQVDRAFKCIPDFSKGRFQKYQTQNYPHARCPVAVVAASRPAPEIDSRSGETSRSPGPVGVGAELTAHNFVSGCRGGDDNISTVANGSAFLDSVTQWL</sequence>
<feature type="region of interest" description="Disordered" evidence="1">
    <location>
        <begin position="1"/>
        <end position="79"/>
    </location>
</feature>
<evidence type="ECO:0000256" key="1">
    <source>
        <dbReference type="SAM" id="MobiDB-lite"/>
    </source>
</evidence>
<proteinExistence type="predicted"/>
<gene>
    <name evidence="2" type="ORF">THAOC_23975</name>
</gene>
<protein>
    <submittedName>
        <fullName evidence="2">Uncharacterized protein</fullName>
    </submittedName>
</protein>
<comment type="caution">
    <text evidence="2">The sequence shown here is derived from an EMBL/GenBank/DDBJ whole genome shotgun (WGS) entry which is preliminary data.</text>
</comment>
<accession>K0RUX1</accession>
<evidence type="ECO:0000313" key="3">
    <source>
        <dbReference type="Proteomes" id="UP000266841"/>
    </source>
</evidence>
<feature type="region of interest" description="Disordered" evidence="1">
    <location>
        <begin position="173"/>
        <end position="196"/>
    </location>
</feature>
<keyword evidence="3" id="KW-1185">Reference proteome</keyword>